<reference evidence="2" key="2">
    <citation type="submission" date="2023-01" db="EMBL/GenBank/DDBJ databases">
        <authorList>
            <person name="Sun Q."/>
            <person name="Evtushenko L."/>
        </authorList>
    </citation>
    <scope>NUCLEOTIDE SEQUENCE</scope>
    <source>
        <strain evidence="2">VKM B-2484</strain>
    </source>
</reference>
<evidence type="ECO:0000256" key="1">
    <source>
        <dbReference type="SAM" id="SignalP"/>
    </source>
</evidence>
<dbReference type="Gene3D" id="2.40.50.320">
    <property type="entry name" value="Copper binding periplasmic protein CusF"/>
    <property type="match status" value="1"/>
</dbReference>
<evidence type="ECO:0000313" key="2">
    <source>
        <dbReference type="EMBL" id="GLK74565.1"/>
    </source>
</evidence>
<dbReference type="Pfam" id="PF11604">
    <property type="entry name" value="CusF_Ec"/>
    <property type="match status" value="1"/>
</dbReference>
<feature type="signal peptide" evidence="1">
    <location>
        <begin position="1"/>
        <end position="21"/>
    </location>
</feature>
<feature type="chain" id="PRO_5040721385" evidence="1">
    <location>
        <begin position="22"/>
        <end position="94"/>
    </location>
</feature>
<comment type="caution">
    <text evidence="2">The sequence shown here is derived from an EMBL/GenBank/DDBJ whole genome shotgun (WGS) entry which is preliminary data.</text>
</comment>
<dbReference type="InterPro" id="IPR021647">
    <property type="entry name" value="CusF_Ec"/>
</dbReference>
<proteinExistence type="predicted"/>
<gene>
    <name evidence="2" type="ORF">GCM10017643_46830</name>
</gene>
<dbReference type="InterPro" id="IPR042230">
    <property type="entry name" value="CusF_sf"/>
</dbReference>
<organism evidence="2 3">
    <name type="scientific">Ancylobacter dichloromethanicus</name>
    <dbReference type="NCBI Taxonomy" id="518825"/>
    <lineage>
        <taxon>Bacteria</taxon>
        <taxon>Pseudomonadati</taxon>
        <taxon>Pseudomonadota</taxon>
        <taxon>Alphaproteobacteria</taxon>
        <taxon>Hyphomicrobiales</taxon>
        <taxon>Xanthobacteraceae</taxon>
        <taxon>Ancylobacter</taxon>
    </lineage>
</organism>
<accession>A0A9W6JBK7</accession>
<sequence>MRGFVTALAITAFSTAALAQAVPVDGQVTKINEAQGKITLKHGPIKNLDMEGMTMVFVVADPSMLNAVKVGDKVKFEADRVNGRITVTKIEKAT</sequence>
<keyword evidence="3" id="KW-1185">Reference proteome</keyword>
<name>A0A9W6JBK7_9HYPH</name>
<protein>
    <submittedName>
        <fullName evidence="2">RND transporter</fullName>
    </submittedName>
</protein>
<evidence type="ECO:0000313" key="3">
    <source>
        <dbReference type="Proteomes" id="UP001143370"/>
    </source>
</evidence>
<dbReference type="Proteomes" id="UP001143370">
    <property type="component" value="Unassembled WGS sequence"/>
</dbReference>
<reference evidence="2" key="1">
    <citation type="journal article" date="2014" name="Int. J. Syst. Evol. Microbiol.">
        <title>Complete genome sequence of Corynebacterium casei LMG S-19264T (=DSM 44701T), isolated from a smear-ripened cheese.</title>
        <authorList>
            <consortium name="US DOE Joint Genome Institute (JGI-PGF)"/>
            <person name="Walter F."/>
            <person name="Albersmeier A."/>
            <person name="Kalinowski J."/>
            <person name="Ruckert C."/>
        </authorList>
    </citation>
    <scope>NUCLEOTIDE SEQUENCE</scope>
    <source>
        <strain evidence="2">VKM B-2484</strain>
    </source>
</reference>
<dbReference type="AlphaFoldDB" id="A0A9W6JBK7"/>
<keyword evidence="1" id="KW-0732">Signal</keyword>
<dbReference type="EMBL" id="BSFJ01000043">
    <property type="protein sequence ID" value="GLK74565.1"/>
    <property type="molecule type" value="Genomic_DNA"/>
</dbReference>